<name>A0A315E620_9BURK</name>
<keyword evidence="2" id="KW-1185">Reference proteome</keyword>
<dbReference type="OrthoDB" id="9788224at2"/>
<dbReference type="EMBL" id="NESN01000004">
    <property type="protein sequence ID" value="PUE52801.1"/>
    <property type="molecule type" value="Genomic_DNA"/>
</dbReference>
<dbReference type="AlphaFoldDB" id="A0A315E620"/>
<dbReference type="Pfam" id="PF13602">
    <property type="entry name" value="ADH_zinc_N_2"/>
    <property type="match status" value="1"/>
</dbReference>
<dbReference type="RefSeq" id="WP_108313171.1">
    <property type="nucleotide sequence ID" value="NZ_NESN01000004.1"/>
</dbReference>
<dbReference type="Proteomes" id="UP000250790">
    <property type="component" value="Unassembled WGS sequence"/>
</dbReference>
<accession>A0A315E620</accession>
<sequence>MDVNLPFRPWLLQSMGVKFFLLYDLTPADRQKAIARLSDMLVQNQLRHSIGARYALAQIAEAHRTVEAGQTVGNVVIDF</sequence>
<gene>
    <name evidence="1" type="ORF">B9Z37_11570</name>
</gene>
<protein>
    <recommendedName>
        <fullName evidence="3">Alcohol dehydrogenase-like C-terminal domain-containing protein</fullName>
    </recommendedName>
</protein>
<organism evidence="1 2">
    <name type="scientific">Limnohabitans parvus II-B4</name>
    <dbReference type="NCBI Taxonomy" id="1293052"/>
    <lineage>
        <taxon>Bacteria</taxon>
        <taxon>Pseudomonadati</taxon>
        <taxon>Pseudomonadota</taxon>
        <taxon>Betaproteobacteria</taxon>
        <taxon>Burkholderiales</taxon>
        <taxon>Comamonadaceae</taxon>
        <taxon>Limnohabitans</taxon>
    </lineage>
</organism>
<comment type="caution">
    <text evidence="1">The sequence shown here is derived from an EMBL/GenBank/DDBJ whole genome shotgun (WGS) entry which is preliminary data.</text>
</comment>
<evidence type="ECO:0000313" key="2">
    <source>
        <dbReference type="Proteomes" id="UP000250790"/>
    </source>
</evidence>
<proteinExistence type="predicted"/>
<reference evidence="1 2" key="1">
    <citation type="submission" date="2017-04" db="EMBL/GenBank/DDBJ databases">
        <title>Unexpected and diverse lifestyles within the genus Limnohabitans.</title>
        <authorList>
            <person name="Kasalicky V."/>
            <person name="Mehrshad M."/>
            <person name="Andrei S.-A."/>
            <person name="Salcher M."/>
            <person name="Kratochvilova H."/>
            <person name="Simek K."/>
            <person name="Ghai R."/>
        </authorList>
    </citation>
    <scope>NUCLEOTIDE SEQUENCE [LARGE SCALE GENOMIC DNA]</scope>
    <source>
        <strain evidence="1 2">II-B4</strain>
    </source>
</reference>
<evidence type="ECO:0008006" key="3">
    <source>
        <dbReference type="Google" id="ProtNLM"/>
    </source>
</evidence>
<dbReference type="Gene3D" id="3.90.180.10">
    <property type="entry name" value="Medium-chain alcohol dehydrogenases, catalytic domain"/>
    <property type="match status" value="1"/>
</dbReference>
<evidence type="ECO:0000313" key="1">
    <source>
        <dbReference type="EMBL" id="PUE52801.1"/>
    </source>
</evidence>